<dbReference type="EnsemblMetazoa" id="XM_030982601">
    <property type="protein sequence ID" value="XP_030838461"/>
    <property type="gene ID" value="LOC115922860"/>
</dbReference>
<evidence type="ECO:0000313" key="1">
    <source>
        <dbReference type="EnsemblMetazoa" id="XP_030838461"/>
    </source>
</evidence>
<protein>
    <submittedName>
        <fullName evidence="1">Uncharacterized protein</fullName>
    </submittedName>
</protein>
<proteinExistence type="predicted"/>
<keyword evidence="2" id="KW-1185">Reference proteome</keyword>
<dbReference type="SUPFAM" id="SSF56204">
    <property type="entry name" value="Hect, E3 ligase catalytic domain"/>
    <property type="match status" value="1"/>
</dbReference>
<reference evidence="1" key="2">
    <citation type="submission" date="2021-01" db="UniProtKB">
        <authorList>
            <consortium name="EnsemblMetazoa"/>
        </authorList>
    </citation>
    <scope>IDENTIFICATION</scope>
</reference>
<dbReference type="InterPro" id="IPR035983">
    <property type="entry name" value="Hect_E3_ubiquitin_ligase"/>
</dbReference>
<dbReference type="GeneID" id="115922860"/>
<reference evidence="2" key="1">
    <citation type="submission" date="2015-02" db="EMBL/GenBank/DDBJ databases">
        <title>Genome sequencing for Strongylocentrotus purpuratus.</title>
        <authorList>
            <person name="Murali S."/>
            <person name="Liu Y."/>
            <person name="Vee V."/>
            <person name="English A."/>
            <person name="Wang M."/>
            <person name="Skinner E."/>
            <person name="Han Y."/>
            <person name="Muzny D.M."/>
            <person name="Worley K.C."/>
            <person name="Gibbs R.A."/>
        </authorList>
    </citation>
    <scope>NUCLEOTIDE SEQUENCE</scope>
</reference>
<dbReference type="InParanoid" id="A0A7M7NLR2"/>
<dbReference type="Proteomes" id="UP000007110">
    <property type="component" value="Unassembled WGS sequence"/>
</dbReference>
<dbReference type="GO" id="GO:0004842">
    <property type="term" value="F:ubiquitin-protein transferase activity"/>
    <property type="evidence" value="ECO:0007669"/>
    <property type="project" value="InterPro"/>
</dbReference>
<sequence length="175" mass="20095">MTAMPENKRSQECSAMSYPFLIDLKEKANLLEHSHKRQQEIATEPEREMMEMAFMERLWLEQMFMFNPYINLPPPPPMPNPRLELVVKRDDFFGTSVRERLLEMLRLPKSNLQKPLMVIFEGEMGIDEGALSVECPTNDTAMMCGLLFGLSLFNNALVPLPAFPQLLYAKLLGKG</sequence>
<dbReference type="AlphaFoldDB" id="A0A7M7NLR2"/>
<dbReference type="KEGG" id="spu:115922860"/>
<dbReference type="RefSeq" id="XP_030838461.1">
    <property type="nucleotide sequence ID" value="XM_030982601.1"/>
</dbReference>
<name>A0A7M7NLR2_STRPU</name>
<accession>A0A7M7NLR2</accession>
<evidence type="ECO:0000313" key="2">
    <source>
        <dbReference type="Proteomes" id="UP000007110"/>
    </source>
</evidence>
<organism evidence="1 2">
    <name type="scientific">Strongylocentrotus purpuratus</name>
    <name type="common">Purple sea urchin</name>
    <dbReference type="NCBI Taxonomy" id="7668"/>
    <lineage>
        <taxon>Eukaryota</taxon>
        <taxon>Metazoa</taxon>
        <taxon>Echinodermata</taxon>
        <taxon>Eleutherozoa</taxon>
        <taxon>Echinozoa</taxon>
        <taxon>Echinoidea</taxon>
        <taxon>Euechinoidea</taxon>
        <taxon>Echinacea</taxon>
        <taxon>Camarodonta</taxon>
        <taxon>Echinidea</taxon>
        <taxon>Strongylocentrotidae</taxon>
        <taxon>Strongylocentrotus</taxon>
    </lineage>
</organism>
<dbReference type="Gene3D" id="3.90.1750.10">
    <property type="entry name" value="Hect, E3 ligase catalytic domains"/>
    <property type="match status" value="1"/>
</dbReference>